<proteinExistence type="predicted"/>
<dbReference type="SUPFAM" id="SSF101262">
    <property type="entry name" value="Methenyltetrahydrofolate cyclohydrolase-like"/>
    <property type="match status" value="1"/>
</dbReference>
<dbReference type="InterPro" id="IPR007044">
    <property type="entry name" value="Cyclodeamin/CycHdrlase"/>
</dbReference>
<comment type="caution">
    <text evidence="2">The sequence shown here is derived from an EMBL/GenBank/DDBJ whole genome shotgun (WGS) entry which is preliminary data.</text>
</comment>
<keyword evidence="2" id="KW-0378">Hydrolase</keyword>
<dbReference type="AlphaFoldDB" id="A0A0J8G310"/>
<dbReference type="GO" id="GO:0004477">
    <property type="term" value="F:methenyltetrahydrofolate cyclohydrolase activity"/>
    <property type="evidence" value="ECO:0007669"/>
    <property type="project" value="UniProtKB-EC"/>
</dbReference>
<evidence type="ECO:0000313" key="3">
    <source>
        <dbReference type="Proteomes" id="UP000036756"/>
    </source>
</evidence>
<protein>
    <submittedName>
        <fullName evidence="2">Methenyltetrahydrofolate cyclohydrolase FchA</fullName>
        <ecNumber evidence="2">3.5.4.9</ecNumber>
    </submittedName>
</protein>
<dbReference type="EMBL" id="LFVU01000024">
    <property type="protein sequence ID" value="KMT22086.1"/>
    <property type="molecule type" value="Genomic_DNA"/>
</dbReference>
<name>A0A0J8G310_CLOCY</name>
<dbReference type="RefSeq" id="WP_048570187.1">
    <property type="nucleotide sequence ID" value="NZ_LFVU01000024.1"/>
</dbReference>
<dbReference type="EC" id="3.5.4.9" evidence="2"/>
<dbReference type="STRING" id="1121307.CLCY_4c00590"/>
<dbReference type="Proteomes" id="UP000036756">
    <property type="component" value="Unassembled WGS sequence"/>
</dbReference>
<dbReference type="InterPro" id="IPR036178">
    <property type="entry name" value="Formintransfe-cycloase-like_sf"/>
</dbReference>
<dbReference type="OrthoDB" id="7959174at2"/>
<dbReference type="Pfam" id="PF04961">
    <property type="entry name" value="FTCD_C"/>
    <property type="match status" value="1"/>
</dbReference>
<dbReference type="Gene3D" id="1.20.120.680">
    <property type="entry name" value="Formiminotetrahydrofolate cyclodeaminase monomer, up-and-down helical bundle"/>
    <property type="match status" value="1"/>
</dbReference>
<evidence type="ECO:0000259" key="1">
    <source>
        <dbReference type="Pfam" id="PF04961"/>
    </source>
</evidence>
<feature type="domain" description="Cyclodeaminase/cyclohydrolase" evidence="1">
    <location>
        <begin position="9"/>
        <end position="189"/>
    </location>
</feature>
<sequence>MSGKLADLSIKGFLEATASDAPVPGGGSIAALSASISAALVEMVAGLTIGKKGYESAEAEMKDLQGIAAKATQDFVTAIDKDADSFDLFMKAMKMPKETDEEKAARSAAMQSAIVEAAEVPLSVAQAAFDFMKYTEAVVVKGNQNAVTDGAVAAMMARTAVISALYNVKINLGSIKDEAKVAELSAKVKEIESKVNEVEASILSKVNL</sequence>
<gene>
    <name evidence="2" type="primary">fchA</name>
    <name evidence="2" type="ORF">CLCY_4c00590</name>
</gene>
<keyword evidence="3" id="KW-1185">Reference proteome</keyword>
<dbReference type="PATRIC" id="fig|1121307.3.peg.1711"/>
<reference evidence="2 3" key="1">
    <citation type="submission" date="2015-06" db="EMBL/GenBank/DDBJ databases">
        <title>Draft genome sequence of the purine-degrading Clostridium cylindrosporum HC-1 (DSM 605).</title>
        <authorList>
            <person name="Poehlein A."/>
            <person name="Schiel-Bengelsdorf B."/>
            <person name="Bengelsdorf F."/>
            <person name="Daniel R."/>
            <person name="Duerre P."/>
        </authorList>
    </citation>
    <scope>NUCLEOTIDE SEQUENCE [LARGE SCALE GENOMIC DNA]</scope>
    <source>
        <strain evidence="2 3">DSM 605</strain>
    </source>
</reference>
<accession>A0A0J8G310</accession>
<evidence type="ECO:0000313" key="2">
    <source>
        <dbReference type="EMBL" id="KMT22086.1"/>
    </source>
</evidence>
<organism evidence="2 3">
    <name type="scientific">Clostridium cylindrosporum DSM 605</name>
    <dbReference type="NCBI Taxonomy" id="1121307"/>
    <lineage>
        <taxon>Bacteria</taxon>
        <taxon>Bacillati</taxon>
        <taxon>Bacillota</taxon>
        <taxon>Clostridia</taxon>
        <taxon>Eubacteriales</taxon>
        <taxon>Clostridiaceae</taxon>
        <taxon>Clostridium</taxon>
    </lineage>
</organism>